<evidence type="ECO:0000313" key="2">
    <source>
        <dbReference type="Proteomes" id="UP000814033"/>
    </source>
</evidence>
<proteinExistence type="predicted"/>
<gene>
    <name evidence="1" type="ORF">FA95DRAFT_1579278</name>
</gene>
<comment type="caution">
    <text evidence="1">The sequence shown here is derived from an EMBL/GenBank/DDBJ whole genome shotgun (WGS) entry which is preliminary data.</text>
</comment>
<reference evidence="1" key="2">
    <citation type="journal article" date="2022" name="New Phytol.">
        <title>Evolutionary transition to the ectomycorrhizal habit in the genomes of a hyperdiverse lineage of mushroom-forming fungi.</title>
        <authorList>
            <person name="Looney B."/>
            <person name="Miyauchi S."/>
            <person name="Morin E."/>
            <person name="Drula E."/>
            <person name="Courty P.E."/>
            <person name="Kohler A."/>
            <person name="Kuo A."/>
            <person name="LaButti K."/>
            <person name="Pangilinan J."/>
            <person name="Lipzen A."/>
            <person name="Riley R."/>
            <person name="Andreopoulos W."/>
            <person name="He G."/>
            <person name="Johnson J."/>
            <person name="Nolan M."/>
            <person name="Tritt A."/>
            <person name="Barry K.W."/>
            <person name="Grigoriev I.V."/>
            <person name="Nagy L.G."/>
            <person name="Hibbett D."/>
            <person name="Henrissat B."/>
            <person name="Matheny P.B."/>
            <person name="Labbe J."/>
            <person name="Martin F.M."/>
        </authorList>
    </citation>
    <scope>NUCLEOTIDE SEQUENCE</scope>
    <source>
        <strain evidence="1">FP105234-sp</strain>
    </source>
</reference>
<organism evidence="1 2">
    <name type="scientific">Auriscalpium vulgare</name>
    <dbReference type="NCBI Taxonomy" id="40419"/>
    <lineage>
        <taxon>Eukaryota</taxon>
        <taxon>Fungi</taxon>
        <taxon>Dikarya</taxon>
        <taxon>Basidiomycota</taxon>
        <taxon>Agaricomycotina</taxon>
        <taxon>Agaricomycetes</taxon>
        <taxon>Russulales</taxon>
        <taxon>Auriscalpiaceae</taxon>
        <taxon>Auriscalpium</taxon>
    </lineage>
</organism>
<name>A0ACB8SCI2_9AGAM</name>
<reference evidence="1" key="1">
    <citation type="submission" date="2021-02" db="EMBL/GenBank/DDBJ databases">
        <authorList>
            <consortium name="DOE Joint Genome Institute"/>
            <person name="Ahrendt S."/>
            <person name="Looney B.P."/>
            <person name="Miyauchi S."/>
            <person name="Morin E."/>
            <person name="Drula E."/>
            <person name="Courty P.E."/>
            <person name="Chicoki N."/>
            <person name="Fauchery L."/>
            <person name="Kohler A."/>
            <person name="Kuo A."/>
            <person name="Labutti K."/>
            <person name="Pangilinan J."/>
            <person name="Lipzen A."/>
            <person name="Riley R."/>
            <person name="Andreopoulos W."/>
            <person name="He G."/>
            <person name="Johnson J."/>
            <person name="Barry K.W."/>
            <person name="Grigoriev I.V."/>
            <person name="Nagy L."/>
            <person name="Hibbett D."/>
            <person name="Henrissat B."/>
            <person name="Matheny P.B."/>
            <person name="Labbe J."/>
            <person name="Martin F."/>
        </authorList>
    </citation>
    <scope>NUCLEOTIDE SEQUENCE</scope>
    <source>
        <strain evidence="1">FP105234-sp</strain>
    </source>
</reference>
<protein>
    <submittedName>
        <fullName evidence="1">GMC oxidoreductase</fullName>
    </submittedName>
</protein>
<accession>A0ACB8SCI2</accession>
<evidence type="ECO:0000313" key="1">
    <source>
        <dbReference type="EMBL" id="KAI0053606.1"/>
    </source>
</evidence>
<dbReference type="Proteomes" id="UP000814033">
    <property type="component" value="Unassembled WGS sequence"/>
</dbReference>
<dbReference type="EMBL" id="MU275839">
    <property type="protein sequence ID" value="KAI0053606.1"/>
    <property type="molecule type" value="Genomic_DNA"/>
</dbReference>
<sequence length="600" mass="63901">MLVVFIALFASALRPVMATLYSDPSQIPAGTSYSYIIVGAGPGGSVMANRLSEDSSNRILLIESGPSDSVNPYIQVPFLANSLFPTSVSWNYSTVPQASLGGRQVPYPRGHTLGGSTSIRRRRHQDSMVWTRGPSDDYDAWATAIGDSALSWNNMQGIFQGVENLVPPADGHDTAGQVTPSIHGTNGPVKISVQGYPQDFDSKIYSAVSQLSEEFPFNQDMSSGNPLGIGYSLYAIGDGKRSSAAAAYLTPILDQRQNLDILVNTRVTKVIQTGTSGGLPVFNGVQFAQSATGSRYALNATKDVILSAGAVNTPQILQLSGIGDPDELSKLQITALVNLPDVGKNLQDHVVLPNVFTVNTSYSNDDLRWNDTLFAANLAQWDAEKNGPFATGPSASVGWLRLPSNSSILAAVTTDPSSGPHSPHIEFVFGDAFASFVAAPPDTGRHMTLASNLITPTSRGTVTLASTDPFDAPLIDPAFLSTDFDIHTIREGIKAAKRFADAPAWDGYIIGPYGDFADAETDADLEAYARRNAATVFHPSCTAFMSPADSGVGVLNPDFTVKKTKGLRVVDASVFPFIPTAHPTAPIYFFAERAAEWITG</sequence>
<keyword evidence="2" id="KW-1185">Reference proteome</keyword>